<keyword evidence="2" id="KW-1185">Reference proteome</keyword>
<dbReference type="AlphaFoldDB" id="A0A1E2VAD1"/>
<accession>A0A1E2VAD1</accession>
<proteinExistence type="predicted"/>
<dbReference type="EMBL" id="MDTQ01000001">
    <property type="protein sequence ID" value="ODC03937.1"/>
    <property type="molecule type" value="Genomic_DNA"/>
</dbReference>
<reference evidence="1 2" key="1">
    <citation type="submission" date="2016-08" db="EMBL/GenBank/DDBJ databases">
        <authorList>
            <person name="Seilhamer J.J."/>
        </authorList>
    </citation>
    <scope>NUCLEOTIDE SEQUENCE [LARGE SCALE GENOMIC DNA]</scope>
    <source>
        <strain evidence="1 2">PH27A</strain>
    </source>
</reference>
<sequence length="164" mass="18843">MLPARLDVDDYVPLCVTFGDGPDHQLYYRYVGGSYLIEIGFDQYKTCLSSIKLVQVCDYVEIEKVKKDFKAIFIEGLPCSDLDQWQGGVFIDSNGSVEIEISEDQLRIRFGSDNDVVSVYRNENVYFGCANDRVVVWILIDEVDVELIKKIKHIILEQQNQSFL</sequence>
<name>A0A1E2VAD1_9GAMM</name>
<organism evidence="1 2">
    <name type="scientific">Terasakiispira papahanaumokuakeensis</name>
    <dbReference type="NCBI Taxonomy" id="197479"/>
    <lineage>
        <taxon>Bacteria</taxon>
        <taxon>Pseudomonadati</taxon>
        <taxon>Pseudomonadota</taxon>
        <taxon>Gammaproteobacteria</taxon>
        <taxon>Oceanospirillales</taxon>
        <taxon>Terasakiispira</taxon>
    </lineage>
</organism>
<comment type="caution">
    <text evidence="1">The sequence shown here is derived from an EMBL/GenBank/DDBJ whole genome shotgun (WGS) entry which is preliminary data.</text>
</comment>
<gene>
    <name evidence="1" type="ORF">BFW38_10695</name>
</gene>
<evidence type="ECO:0000313" key="1">
    <source>
        <dbReference type="EMBL" id="ODC03937.1"/>
    </source>
</evidence>
<dbReference type="Proteomes" id="UP000094291">
    <property type="component" value="Unassembled WGS sequence"/>
</dbReference>
<protein>
    <submittedName>
        <fullName evidence="1">Uncharacterized protein</fullName>
    </submittedName>
</protein>
<evidence type="ECO:0000313" key="2">
    <source>
        <dbReference type="Proteomes" id="UP000094291"/>
    </source>
</evidence>